<name>A0AAE7B584_9VIRU</name>
<evidence type="ECO:0000313" key="1">
    <source>
        <dbReference type="EMBL" id="QKE44443.1"/>
    </source>
</evidence>
<dbReference type="EMBL" id="MT293574">
    <property type="protein sequence ID" value="QKE44443.1"/>
    <property type="molecule type" value="Genomic_DNA"/>
</dbReference>
<organism evidence="1 2">
    <name type="scientific">Yaravirus sp. 'brasiliensis'</name>
    <dbReference type="NCBI Taxonomy" id="2739681"/>
    <lineage>
        <taxon>Viruses</taxon>
        <taxon>Varidnaviria</taxon>
        <taxon>Bamfordvirae</taxon>
        <taxon>Nucleocytoviricota</taxon>
        <taxon>Mriyaviricetes</taxon>
        <taxon>Yaraviridae</taxon>
        <taxon>Yaravirus</taxon>
        <taxon>Yaravirus brasiliense</taxon>
    </lineage>
</organism>
<dbReference type="RefSeq" id="YP_010800690.1">
    <property type="nucleotide sequence ID" value="NC_076895.1"/>
</dbReference>
<dbReference type="Proteomes" id="UP000830293">
    <property type="component" value="Segment"/>
</dbReference>
<dbReference type="GeneID" id="80539326"/>
<dbReference type="KEGG" id="vg:80539326"/>
<protein>
    <submittedName>
        <fullName evidence="1">Holliday-junction resolvase</fullName>
    </submittedName>
</protein>
<evidence type="ECO:0000313" key="2">
    <source>
        <dbReference type="Proteomes" id="UP000830293"/>
    </source>
</evidence>
<keyword evidence="2" id="KW-1185">Reference proteome</keyword>
<reference evidence="1" key="1">
    <citation type="submission" date="2020-04" db="EMBL/GenBank/DDBJ databases">
        <title>A mysterious 80 nm amoeba virus with a near complete 'ORFan genome' challenges the classification of DNA viruses.</title>
        <authorList>
            <person name="Boratto P.V.M."/>
            <person name="Oliveira G.P."/>
            <person name="Machado T.B."/>
            <person name="Andrade A.C.S.P."/>
            <person name="Baudoin J.P."/>
            <person name="Klose T."/>
            <person name="Azza S."/>
            <person name="Decloquement P."/>
            <person name="Chabriere E."/>
            <person name="Colson P."/>
            <person name="Levasseur A."/>
            <person name="La Scola B."/>
            <person name="Abrahao J.S."/>
        </authorList>
    </citation>
    <scope>NUCLEOTIDE SEQUENCE</scope>
    <source>
        <strain evidence="1">BHMG</strain>
    </source>
</reference>
<accession>A0AAE7B584</accession>
<proteinExistence type="predicted"/>
<sequence>MSKSKKCDLVVTGVDPGTINLANMTLKFHGDELHVIHKGSNEAVVPKGKGKKATMAQIWQGVRDWWDRHDGFPDSHIIRVEQQMKKKLIFLSGCILGLAGKRGELVVPKTWRNYFGLSMGAYDANKRVSASVCQSMTRELFADSPKKDDHAEAYLIAAHAGVTKGYKGHDQWEIYKYIYPSERKKKCTKKTS</sequence>